<organism evidence="2">
    <name type="scientific">marine sediment metagenome</name>
    <dbReference type="NCBI Taxonomy" id="412755"/>
    <lineage>
        <taxon>unclassified sequences</taxon>
        <taxon>metagenomes</taxon>
        <taxon>ecological metagenomes</taxon>
    </lineage>
</organism>
<evidence type="ECO:0000256" key="1">
    <source>
        <dbReference type="SAM" id="Coils"/>
    </source>
</evidence>
<comment type="caution">
    <text evidence="2">The sequence shown here is derived from an EMBL/GenBank/DDBJ whole genome shotgun (WGS) entry which is preliminary data.</text>
</comment>
<accession>A0A0F9V149</accession>
<protein>
    <submittedName>
        <fullName evidence="2">Uncharacterized protein</fullName>
    </submittedName>
</protein>
<keyword evidence="1" id="KW-0175">Coiled coil</keyword>
<gene>
    <name evidence="2" type="ORF">LCGC14_0540460</name>
</gene>
<feature type="coiled-coil region" evidence="1">
    <location>
        <begin position="5"/>
        <end position="32"/>
    </location>
</feature>
<reference evidence="2" key="1">
    <citation type="journal article" date="2015" name="Nature">
        <title>Complex archaea that bridge the gap between prokaryotes and eukaryotes.</title>
        <authorList>
            <person name="Spang A."/>
            <person name="Saw J.H."/>
            <person name="Jorgensen S.L."/>
            <person name="Zaremba-Niedzwiedzka K."/>
            <person name="Martijn J."/>
            <person name="Lind A.E."/>
            <person name="van Eijk R."/>
            <person name="Schleper C."/>
            <person name="Guy L."/>
            <person name="Ettema T.J."/>
        </authorList>
    </citation>
    <scope>NUCLEOTIDE SEQUENCE</scope>
</reference>
<sequence>MENTLSPQELNLEEVEQDIQQEEINRQKNREVEATTKTTRFVNIDDEEFVLRADGQIVRKLKAGEEGVVPLWVATTNAKHLVDRVLKKKSLAVDTNRDTPIRRSIFAKILPDLASERKIQPLTPEEEMKSLREEVKRNQQFMDTEFAKRDNTKEVDDLKKQVSELKKLVTKGQKTTKQ</sequence>
<feature type="coiled-coil region" evidence="1">
    <location>
        <begin position="148"/>
        <end position="175"/>
    </location>
</feature>
<name>A0A0F9V149_9ZZZZ</name>
<dbReference type="AlphaFoldDB" id="A0A0F9V149"/>
<dbReference type="EMBL" id="LAZR01000721">
    <property type="protein sequence ID" value="KKN59583.1"/>
    <property type="molecule type" value="Genomic_DNA"/>
</dbReference>
<proteinExistence type="predicted"/>
<evidence type="ECO:0000313" key="2">
    <source>
        <dbReference type="EMBL" id="KKN59583.1"/>
    </source>
</evidence>